<dbReference type="RefSeq" id="WP_344031809.1">
    <property type="nucleotide sequence ID" value="NZ_BAAAOB010000002.1"/>
</dbReference>
<feature type="transmembrane region" description="Helical" evidence="2">
    <location>
        <begin position="61"/>
        <end position="82"/>
    </location>
</feature>
<feature type="domain" description="Acyltransferase 3" evidence="3">
    <location>
        <begin position="23"/>
        <end position="342"/>
    </location>
</feature>
<feature type="transmembrane region" description="Helical" evidence="2">
    <location>
        <begin position="198"/>
        <end position="220"/>
    </location>
</feature>
<gene>
    <name evidence="4" type="ORF">GCM10009768_19170</name>
</gene>
<keyword evidence="4" id="KW-0012">Acyltransferase</keyword>
<feature type="compositionally biased region" description="Basic and acidic residues" evidence="1">
    <location>
        <begin position="366"/>
        <end position="375"/>
    </location>
</feature>
<evidence type="ECO:0000313" key="5">
    <source>
        <dbReference type="Proteomes" id="UP001500851"/>
    </source>
</evidence>
<feature type="transmembrane region" description="Helical" evidence="2">
    <location>
        <begin position="322"/>
        <end position="346"/>
    </location>
</feature>
<evidence type="ECO:0000313" key="4">
    <source>
        <dbReference type="EMBL" id="GAA1790337.1"/>
    </source>
</evidence>
<organism evidence="4 5">
    <name type="scientific">Leucobacter iarius</name>
    <dbReference type="NCBI Taxonomy" id="333963"/>
    <lineage>
        <taxon>Bacteria</taxon>
        <taxon>Bacillati</taxon>
        <taxon>Actinomycetota</taxon>
        <taxon>Actinomycetes</taxon>
        <taxon>Micrococcales</taxon>
        <taxon>Microbacteriaceae</taxon>
        <taxon>Leucobacter</taxon>
    </lineage>
</organism>
<accession>A0ABP4XSL8</accession>
<feature type="transmembrane region" description="Helical" evidence="2">
    <location>
        <begin position="265"/>
        <end position="285"/>
    </location>
</feature>
<keyword evidence="2" id="KW-1133">Transmembrane helix</keyword>
<dbReference type="PANTHER" id="PTHR23028:SF53">
    <property type="entry name" value="ACYL_TRANSF_3 DOMAIN-CONTAINING PROTEIN"/>
    <property type="match status" value="1"/>
</dbReference>
<dbReference type="GO" id="GO:0016746">
    <property type="term" value="F:acyltransferase activity"/>
    <property type="evidence" value="ECO:0007669"/>
    <property type="project" value="UniProtKB-KW"/>
</dbReference>
<keyword evidence="2" id="KW-0472">Membrane</keyword>
<sequence>MFSPASAPQFSSLATSRPRFLLLDLTRFGAAMAVLVYHFTSRKTEVWGVPVAEQFPHLAPISAYGALGVQLFFVISGFVILLSAEGRTIGQFVSARAARLLPAYWAAVLLTTILLLWIAPRGDDAVSLPQFFANLTMLQETMGEPHVDGVYWTLWVELRFYVLIGIVLAFGLTERRMIGLAFLWPFLALVAQESGNAFLATLLSPSYAPLFAGGMVLYLIHSRGHSLLRWMLLGFNIAIAVRQTIAQEIYERMPKYSGFTGDELTAAIIVIGIFALVALITLTPLAHRGWRWMTYAGALTYPLYLIHEQWGRWIIETLHAEIPPIALLGLTVLACLLLAAAIERWVERPLRPILRRGLDRSFEALDRHRDQREESPEPAPGQRGASI</sequence>
<evidence type="ECO:0000256" key="2">
    <source>
        <dbReference type="SAM" id="Phobius"/>
    </source>
</evidence>
<dbReference type="Proteomes" id="UP001500851">
    <property type="component" value="Unassembled WGS sequence"/>
</dbReference>
<feature type="transmembrane region" description="Helical" evidence="2">
    <location>
        <begin position="103"/>
        <end position="120"/>
    </location>
</feature>
<feature type="transmembrane region" description="Helical" evidence="2">
    <location>
        <begin position="227"/>
        <end position="245"/>
    </location>
</feature>
<keyword evidence="4" id="KW-0808">Transferase</keyword>
<feature type="transmembrane region" description="Helical" evidence="2">
    <location>
        <begin position="150"/>
        <end position="170"/>
    </location>
</feature>
<proteinExistence type="predicted"/>
<feature type="region of interest" description="Disordered" evidence="1">
    <location>
        <begin position="366"/>
        <end position="387"/>
    </location>
</feature>
<evidence type="ECO:0000259" key="3">
    <source>
        <dbReference type="Pfam" id="PF01757"/>
    </source>
</evidence>
<reference evidence="5" key="1">
    <citation type="journal article" date="2019" name="Int. J. Syst. Evol. Microbiol.">
        <title>The Global Catalogue of Microorganisms (GCM) 10K type strain sequencing project: providing services to taxonomists for standard genome sequencing and annotation.</title>
        <authorList>
            <consortium name="The Broad Institute Genomics Platform"/>
            <consortium name="The Broad Institute Genome Sequencing Center for Infectious Disease"/>
            <person name="Wu L."/>
            <person name="Ma J."/>
        </authorList>
    </citation>
    <scope>NUCLEOTIDE SEQUENCE [LARGE SCALE GENOMIC DNA]</scope>
    <source>
        <strain evidence="5">JCM 14736</strain>
    </source>
</reference>
<protein>
    <submittedName>
        <fullName evidence="4">Acyltransferase</fullName>
    </submittedName>
</protein>
<name>A0ABP4XSL8_9MICO</name>
<feature type="transmembrane region" description="Helical" evidence="2">
    <location>
        <begin position="20"/>
        <end position="41"/>
    </location>
</feature>
<dbReference type="Pfam" id="PF01757">
    <property type="entry name" value="Acyl_transf_3"/>
    <property type="match status" value="1"/>
</dbReference>
<evidence type="ECO:0000256" key="1">
    <source>
        <dbReference type="SAM" id="MobiDB-lite"/>
    </source>
</evidence>
<dbReference type="InterPro" id="IPR002656">
    <property type="entry name" value="Acyl_transf_3_dom"/>
</dbReference>
<feature type="transmembrane region" description="Helical" evidence="2">
    <location>
        <begin position="292"/>
        <end position="310"/>
    </location>
</feature>
<feature type="transmembrane region" description="Helical" evidence="2">
    <location>
        <begin position="177"/>
        <end position="192"/>
    </location>
</feature>
<keyword evidence="2" id="KW-0812">Transmembrane</keyword>
<keyword evidence="5" id="KW-1185">Reference proteome</keyword>
<comment type="caution">
    <text evidence="4">The sequence shown here is derived from an EMBL/GenBank/DDBJ whole genome shotgun (WGS) entry which is preliminary data.</text>
</comment>
<dbReference type="InterPro" id="IPR050879">
    <property type="entry name" value="Acyltransferase_3"/>
</dbReference>
<dbReference type="PANTHER" id="PTHR23028">
    <property type="entry name" value="ACETYLTRANSFERASE"/>
    <property type="match status" value="1"/>
</dbReference>
<dbReference type="EMBL" id="BAAAOB010000002">
    <property type="protein sequence ID" value="GAA1790337.1"/>
    <property type="molecule type" value="Genomic_DNA"/>
</dbReference>